<feature type="compositionally biased region" description="Low complexity" evidence="1">
    <location>
        <begin position="61"/>
        <end position="73"/>
    </location>
</feature>
<name>A0A1W2TSM8_ROSNE</name>
<dbReference type="Proteomes" id="UP000054516">
    <property type="component" value="Unassembled WGS sequence"/>
</dbReference>
<dbReference type="SUPFAM" id="SSF143990">
    <property type="entry name" value="YbiA-like"/>
    <property type="match status" value="1"/>
</dbReference>
<dbReference type="CDD" id="cd15457">
    <property type="entry name" value="NADAR"/>
    <property type="match status" value="1"/>
</dbReference>
<evidence type="ECO:0000313" key="3">
    <source>
        <dbReference type="EMBL" id="GAP91551.2"/>
    </source>
</evidence>
<accession>A0A1W2TSM8</accession>
<feature type="region of interest" description="Disordered" evidence="1">
    <location>
        <begin position="353"/>
        <end position="393"/>
    </location>
</feature>
<evidence type="ECO:0000256" key="1">
    <source>
        <dbReference type="SAM" id="MobiDB-lite"/>
    </source>
</evidence>
<proteinExistence type="predicted"/>
<feature type="compositionally biased region" description="Polar residues" evidence="1">
    <location>
        <begin position="111"/>
        <end position="123"/>
    </location>
</feature>
<reference evidence="3" key="1">
    <citation type="submission" date="2016-03" db="EMBL/GenBank/DDBJ databases">
        <title>Draft genome sequence of Rosellinia necatrix.</title>
        <authorList>
            <person name="Kanematsu S."/>
        </authorList>
    </citation>
    <scope>NUCLEOTIDE SEQUENCE [LARGE SCALE GENOMIC DNA]</scope>
    <source>
        <strain evidence="3">W97</strain>
    </source>
</reference>
<feature type="domain" description="NADAR" evidence="2">
    <location>
        <begin position="210"/>
        <end position="346"/>
    </location>
</feature>
<dbReference type="EMBL" id="DF977510">
    <property type="protein sequence ID" value="GAP91551.2"/>
    <property type="molecule type" value="Genomic_DNA"/>
</dbReference>
<feature type="region of interest" description="Disordered" evidence="1">
    <location>
        <begin position="39"/>
        <end position="143"/>
    </location>
</feature>
<sequence>MDTFRGENRKFWEVLHDGERYAQLMEDLCVRRRIRHGGKTSVRSTKPNDIKLDPGREDIVDPSSGSDSACDSAYDSEDDSESFCGAVIHPHEGPSKSLAQKSKSEQDDQTENTISTPAIATTKDNPMNDSDDDDPSGNENKSGSTPWWYDYHACSWLPKENIWENRYPDKMPIHLGRQTPYTTNVSLTNNTHLVLEKESPFGLMACARFSHDNTMYTSLAQFIQAKKIQTAGHPTDKIQRLKSIMEADTGEKAWEIGGLAAFTEAGLARWGVVGGLYLDMGNLCKFTQNPELMTALIATGSGPIRYQIVADLWGNSSGPISPIPDCSLVTKNNLGSSLMMVRESLQRFKVFTPASSGSPFSSPKDDKHDDDDEASDSEFSVVTVSPAPTDAFF</sequence>
<gene>
    <name evidence="3" type="ORF">SAMD00023353_6500430</name>
</gene>
<dbReference type="InterPro" id="IPR037238">
    <property type="entry name" value="YbiA-like_sf"/>
</dbReference>
<evidence type="ECO:0000313" key="4">
    <source>
        <dbReference type="Proteomes" id="UP000054516"/>
    </source>
</evidence>
<organism evidence="3">
    <name type="scientific">Rosellinia necatrix</name>
    <name type="common">White root-rot fungus</name>
    <dbReference type="NCBI Taxonomy" id="77044"/>
    <lineage>
        <taxon>Eukaryota</taxon>
        <taxon>Fungi</taxon>
        <taxon>Dikarya</taxon>
        <taxon>Ascomycota</taxon>
        <taxon>Pezizomycotina</taxon>
        <taxon>Sordariomycetes</taxon>
        <taxon>Xylariomycetidae</taxon>
        <taxon>Xylariales</taxon>
        <taxon>Xylariaceae</taxon>
        <taxon>Rosellinia</taxon>
    </lineage>
</organism>
<feature type="compositionally biased region" description="Basic and acidic residues" evidence="1">
    <location>
        <begin position="46"/>
        <end position="59"/>
    </location>
</feature>
<dbReference type="Gene3D" id="1.10.357.40">
    <property type="entry name" value="YbiA-like"/>
    <property type="match status" value="1"/>
</dbReference>
<keyword evidence="4" id="KW-1185">Reference proteome</keyword>
<evidence type="ECO:0000259" key="2">
    <source>
        <dbReference type="Pfam" id="PF08719"/>
    </source>
</evidence>
<dbReference type="InterPro" id="IPR012816">
    <property type="entry name" value="NADAR"/>
</dbReference>
<dbReference type="Pfam" id="PF08719">
    <property type="entry name" value="NADAR"/>
    <property type="match status" value="1"/>
</dbReference>
<dbReference type="AlphaFoldDB" id="A0A1W2TSM8"/>
<protein>
    <recommendedName>
        <fullName evidence="2">NADAR domain-containing protein</fullName>
    </recommendedName>
</protein>